<dbReference type="EMBL" id="CP063458">
    <property type="protein sequence ID" value="QOV89607.1"/>
    <property type="molecule type" value="Genomic_DNA"/>
</dbReference>
<evidence type="ECO:0000256" key="3">
    <source>
        <dbReference type="ARBA" id="ARBA00022553"/>
    </source>
</evidence>
<keyword evidence="8" id="KW-0902">Two-component regulatory system</keyword>
<keyword evidence="11" id="KW-1185">Reference proteome</keyword>
<dbReference type="SMART" id="SM00388">
    <property type="entry name" value="HisKA"/>
    <property type="match status" value="1"/>
</dbReference>
<protein>
    <recommendedName>
        <fullName evidence="2">histidine kinase</fullName>
        <ecNumber evidence="2">2.7.13.3</ecNumber>
    </recommendedName>
</protein>
<dbReference type="CDD" id="cd00075">
    <property type="entry name" value="HATPase"/>
    <property type="match status" value="1"/>
</dbReference>
<keyword evidence="5" id="KW-0547">Nucleotide-binding</keyword>
<organism evidence="10 11">
    <name type="scientific">Humisphaera borealis</name>
    <dbReference type="NCBI Taxonomy" id="2807512"/>
    <lineage>
        <taxon>Bacteria</taxon>
        <taxon>Pseudomonadati</taxon>
        <taxon>Planctomycetota</taxon>
        <taxon>Phycisphaerae</taxon>
        <taxon>Tepidisphaerales</taxon>
        <taxon>Tepidisphaeraceae</taxon>
        <taxon>Humisphaera</taxon>
    </lineage>
</organism>
<dbReference type="CDD" id="cd00082">
    <property type="entry name" value="HisKA"/>
    <property type="match status" value="1"/>
</dbReference>
<evidence type="ECO:0000259" key="9">
    <source>
        <dbReference type="PROSITE" id="PS50109"/>
    </source>
</evidence>
<dbReference type="InterPro" id="IPR004358">
    <property type="entry name" value="Sig_transdc_His_kin-like_C"/>
</dbReference>
<dbReference type="InterPro" id="IPR005467">
    <property type="entry name" value="His_kinase_dom"/>
</dbReference>
<dbReference type="KEGG" id="hbs:IPV69_26025"/>
<evidence type="ECO:0000256" key="1">
    <source>
        <dbReference type="ARBA" id="ARBA00000085"/>
    </source>
</evidence>
<name>A0A7M2WVN0_9BACT</name>
<dbReference type="InterPro" id="IPR003594">
    <property type="entry name" value="HATPase_dom"/>
</dbReference>
<dbReference type="Gene3D" id="1.10.287.130">
    <property type="match status" value="1"/>
</dbReference>
<dbReference type="SMART" id="SM00387">
    <property type="entry name" value="HATPase_c"/>
    <property type="match status" value="1"/>
</dbReference>
<proteinExistence type="predicted"/>
<dbReference type="Gene3D" id="3.30.565.10">
    <property type="entry name" value="Histidine kinase-like ATPase, C-terminal domain"/>
    <property type="match status" value="1"/>
</dbReference>
<dbReference type="AlphaFoldDB" id="A0A7M2WVN0"/>
<dbReference type="PANTHER" id="PTHR43065">
    <property type="entry name" value="SENSOR HISTIDINE KINASE"/>
    <property type="match status" value="1"/>
</dbReference>
<evidence type="ECO:0000256" key="6">
    <source>
        <dbReference type="ARBA" id="ARBA00022777"/>
    </source>
</evidence>
<keyword evidence="7" id="KW-0067">ATP-binding</keyword>
<dbReference type="SUPFAM" id="SSF47384">
    <property type="entry name" value="Homodimeric domain of signal transducing histidine kinase"/>
    <property type="match status" value="1"/>
</dbReference>
<comment type="catalytic activity">
    <reaction evidence="1">
        <text>ATP + protein L-histidine = ADP + protein N-phospho-L-histidine.</text>
        <dbReference type="EC" id="2.7.13.3"/>
    </reaction>
</comment>
<dbReference type="PRINTS" id="PR00344">
    <property type="entry name" value="BCTRLSENSOR"/>
</dbReference>
<accession>A0A7M2WVN0</accession>
<dbReference type="InterPro" id="IPR003661">
    <property type="entry name" value="HisK_dim/P_dom"/>
</dbReference>
<dbReference type="Proteomes" id="UP000593765">
    <property type="component" value="Chromosome"/>
</dbReference>
<evidence type="ECO:0000256" key="4">
    <source>
        <dbReference type="ARBA" id="ARBA00022679"/>
    </source>
</evidence>
<dbReference type="SUPFAM" id="SSF55874">
    <property type="entry name" value="ATPase domain of HSP90 chaperone/DNA topoisomerase II/histidine kinase"/>
    <property type="match status" value="1"/>
</dbReference>
<evidence type="ECO:0000313" key="11">
    <source>
        <dbReference type="Proteomes" id="UP000593765"/>
    </source>
</evidence>
<evidence type="ECO:0000256" key="8">
    <source>
        <dbReference type="ARBA" id="ARBA00023012"/>
    </source>
</evidence>
<gene>
    <name evidence="10" type="ORF">IPV69_26025</name>
</gene>
<feature type="domain" description="Histidine kinase" evidence="9">
    <location>
        <begin position="51"/>
        <end position="268"/>
    </location>
</feature>
<dbReference type="InterPro" id="IPR036890">
    <property type="entry name" value="HATPase_C_sf"/>
</dbReference>
<evidence type="ECO:0000256" key="5">
    <source>
        <dbReference type="ARBA" id="ARBA00022741"/>
    </source>
</evidence>
<keyword evidence="6 10" id="KW-0418">Kinase</keyword>
<dbReference type="EC" id="2.7.13.3" evidence="2"/>
<dbReference type="Pfam" id="PF00512">
    <property type="entry name" value="HisKA"/>
    <property type="match status" value="1"/>
</dbReference>
<dbReference type="GO" id="GO:0000155">
    <property type="term" value="F:phosphorelay sensor kinase activity"/>
    <property type="evidence" value="ECO:0007669"/>
    <property type="project" value="InterPro"/>
</dbReference>
<evidence type="ECO:0000313" key="10">
    <source>
        <dbReference type="EMBL" id="QOV89607.1"/>
    </source>
</evidence>
<sequence>MSFALGLAIGGLGGLALTGVVAVIAYRRNARLQQRAFRAERLAELGALTGGLAHEIKNPLSTVQLNLQLLREDITPQDVGPRAHGRLIHRLTTVQRETGRLRDILDDFMRFAGRIEIEKRPVDVHQMFDDLVDFFAPQAQLQKVQLRVRPPAGDGESLVVPLDDRLIKQAILNLMINALQAMPEQGGEIILSAEREGNKVRLQVTDTGVGIPPETIGQIFDVYYSTKKGGTGLGLAITKRVAEEHGGKVYATSEVGKGSVFTIEVPAR</sequence>
<reference evidence="10 11" key="1">
    <citation type="submission" date="2020-10" db="EMBL/GenBank/DDBJ databases">
        <title>Wide distribution of Phycisphaera-like planctomycetes from WD2101 soil group in peatlands and genome analysis of the first cultivated representative.</title>
        <authorList>
            <person name="Dedysh S.N."/>
            <person name="Beletsky A.V."/>
            <person name="Ivanova A."/>
            <person name="Kulichevskaya I.S."/>
            <person name="Suzina N.E."/>
            <person name="Philippov D.A."/>
            <person name="Rakitin A.L."/>
            <person name="Mardanov A.V."/>
            <person name="Ravin N.V."/>
        </authorList>
    </citation>
    <scope>NUCLEOTIDE SEQUENCE [LARGE SCALE GENOMIC DNA]</scope>
    <source>
        <strain evidence="10 11">M1803</strain>
    </source>
</reference>
<evidence type="ECO:0000256" key="2">
    <source>
        <dbReference type="ARBA" id="ARBA00012438"/>
    </source>
</evidence>
<keyword evidence="4" id="KW-0808">Transferase</keyword>
<keyword evidence="3" id="KW-0597">Phosphoprotein</keyword>
<evidence type="ECO:0000256" key="7">
    <source>
        <dbReference type="ARBA" id="ARBA00022840"/>
    </source>
</evidence>
<dbReference type="Pfam" id="PF02518">
    <property type="entry name" value="HATPase_c"/>
    <property type="match status" value="1"/>
</dbReference>
<dbReference type="PANTHER" id="PTHR43065:SF10">
    <property type="entry name" value="PEROXIDE STRESS-ACTIVATED HISTIDINE KINASE MAK3"/>
    <property type="match status" value="1"/>
</dbReference>
<dbReference type="PROSITE" id="PS50109">
    <property type="entry name" value="HIS_KIN"/>
    <property type="match status" value="1"/>
</dbReference>
<dbReference type="GO" id="GO:0005524">
    <property type="term" value="F:ATP binding"/>
    <property type="evidence" value="ECO:0007669"/>
    <property type="project" value="UniProtKB-KW"/>
</dbReference>
<dbReference type="InterPro" id="IPR036097">
    <property type="entry name" value="HisK_dim/P_sf"/>
</dbReference>